<organism evidence="1 2">
    <name type="scientific">Psychracetigena formicireducens</name>
    <dbReference type="NCBI Taxonomy" id="2986056"/>
    <lineage>
        <taxon>Bacteria</taxon>
        <taxon>Bacillati</taxon>
        <taxon>Candidatus Lithacetigenota</taxon>
        <taxon>Candidatus Psychracetigena</taxon>
    </lineage>
</organism>
<name>A0A9E2BHM5_PSYF1</name>
<protein>
    <submittedName>
        <fullName evidence="1">Uncharacterized protein</fullName>
    </submittedName>
</protein>
<sequence length="67" mass="8048">MRPQKVRLQLKYQHPDLKLPAINIISYWLKKEGLVEKRKKRLHIPPYMGPFLDCDKPNDVWSIDYKG</sequence>
<dbReference type="EMBL" id="QLTW01000148">
    <property type="protein sequence ID" value="MBT9145697.1"/>
    <property type="molecule type" value="Genomic_DNA"/>
</dbReference>
<dbReference type="AlphaFoldDB" id="A0A9E2BHM5"/>
<dbReference type="Proteomes" id="UP000811545">
    <property type="component" value="Unassembled WGS sequence"/>
</dbReference>
<gene>
    <name evidence="1" type="ORF">DDT42_01572</name>
</gene>
<evidence type="ECO:0000313" key="1">
    <source>
        <dbReference type="EMBL" id="MBT9145697.1"/>
    </source>
</evidence>
<reference evidence="1 2" key="1">
    <citation type="journal article" date="2021" name="bioRxiv">
        <title>Unique metabolic strategies in Hadean analogues reveal hints for primordial physiology.</title>
        <authorList>
            <person name="Nobu M.K."/>
            <person name="Nakai R."/>
            <person name="Tamazawa S."/>
            <person name="Mori H."/>
            <person name="Toyoda A."/>
            <person name="Ijiri A."/>
            <person name="Suzuki S."/>
            <person name="Kurokawa K."/>
            <person name="Kamagata Y."/>
            <person name="Tamaki H."/>
        </authorList>
    </citation>
    <scope>NUCLEOTIDE SEQUENCE [LARGE SCALE GENOMIC DNA]</scope>
    <source>
        <strain evidence="1">BS525</strain>
    </source>
</reference>
<proteinExistence type="predicted"/>
<evidence type="ECO:0000313" key="2">
    <source>
        <dbReference type="Proteomes" id="UP000811545"/>
    </source>
</evidence>
<accession>A0A9E2BHM5</accession>
<comment type="caution">
    <text evidence="1">The sequence shown here is derived from an EMBL/GenBank/DDBJ whole genome shotgun (WGS) entry which is preliminary data.</text>
</comment>